<gene>
    <name evidence="2" type="ORF">MKP09_01635</name>
</gene>
<dbReference type="InterPro" id="IPR040198">
    <property type="entry name" value="Fido_containing"/>
</dbReference>
<name>A0ABS9SED3_9BACT</name>
<comment type="caution">
    <text evidence="2">The sequence shown here is derived from an EMBL/GenBank/DDBJ whole genome shotgun (WGS) entry which is preliminary data.</text>
</comment>
<protein>
    <submittedName>
        <fullName evidence="2">Fic family protein</fullName>
    </submittedName>
</protein>
<dbReference type="Proteomes" id="UP001202248">
    <property type="component" value="Unassembled WGS sequence"/>
</dbReference>
<sequence>MKAHDVAFQMVKELAVDNERPLTEQFIKHLNEVLLVRPFWKEAITNDGQSTRRLIKTGDYKEHPNSVRLPNGEMFEYASPLETPIQMRELVEWYEKEKDSLHVVTLAAMLHYKFVRIHPFDDGNGRISRLLVNYVLLKNGFPPLVIKSEDKANYLRALHLADAGDYEAFISYIGEQLLWSLQISIKAAKNENIEEDEDWKKRLHLLKTKTSNIKDAEVSKGSVNFDKLFSEIIFPFC</sequence>
<dbReference type="PANTHER" id="PTHR13504:SF38">
    <property type="entry name" value="FIDO DOMAIN-CONTAINING PROTEIN"/>
    <property type="match status" value="1"/>
</dbReference>
<dbReference type="SUPFAM" id="SSF140931">
    <property type="entry name" value="Fic-like"/>
    <property type="match status" value="1"/>
</dbReference>
<dbReference type="PANTHER" id="PTHR13504">
    <property type="entry name" value="FIDO DOMAIN-CONTAINING PROTEIN DDB_G0283145"/>
    <property type="match status" value="1"/>
</dbReference>
<keyword evidence="3" id="KW-1185">Reference proteome</keyword>
<dbReference type="Pfam" id="PF02661">
    <property type="entry name" value="Fic"/>
    <property type="match status" value="1"/>
</dbReference>
<accession>A0ABS9SED3</accession>
<dbReference type="EMBL" id="JAKWBL010000001">
    <property type="protein sequence ID" value="MCH5596711.1"/>
    <property type="molecule type" value="Genomic_DNA"/>
</dbReference>
<reference evidence="2 3" key="1">
    <citation type="submission" date="2022-02" db="EMBL/GenBank/DDBJ databases">
        <authorList>
            <person name="Min J."/>
        </authorList>
    </citation>
    <scope>NUCLEOTIDE SEQUENCE [LARGE SCALE GENOMIC DNA]</scope>
    <source>
        <strain evidence="2 3">GR10-1</strain>
    </source>
</reference>
<evidence type="ECO:0000313" key="2">
    <source>
        <dbReference type="EMBL" id="MCH5596711.1"/>
    </source>
</evidence>
<proteinExistence type="predicted"/>
<dbReference type="InterPro" id="IPR003812">
    <property type="entry name" value="Fido"/>
</dbReference>
<evidence type="ECO:0000313" key="3">
    <source>
        <dbReference type="Proteomes" id="UP001202248"/>
    </source>
</evidence>
<dbReference type="PROSITE" id="PS51459">
    <property type="entry name" value="FIDO"/>
    <property type="match status" value="1"/>
</dbReference>
<evidence type="ECO:0000259" key="1">
    <source>
        <dbReference type="PROSITE" id="PS51459"/>
    </source>
</evidence>
<dbReference type="InterPro" id="IPR036597">
    <property type="entry name" value="Fido-like_dom_sf"/>
</dbReference>
<dbReference type="RefSeq" id="WP_240826132.1">
    <property type="nucleotide sequence ID" value="NZ_JAKWBL010000001.1"/>
</dbReference>
<feature type="domain" description="Fido" evidence="1">
    <location>
        <begin position="22"/>
        <end position="175"/>
    </location>
</feature>
<dbReference type="Gene3D" id="1.10.3290.10">
    <property type="entry name" value="Fido-like domain"/>
    <property type="match status" value="1"/>
</dbReference>
<organism evidence="2 3">
    <name type="scientific">Niabella ginsengisoli</name>
    <dbReference type="NCBI Taxonomy" id="522298"/>
    <lineage>
        <taxon>Bacteria</taxon>
        <taxon>Pseudomonadati</taxon>
        <taxon>Bacteroidota</taxon>
        <taxon>Chitinophagia</taxon>
        <taxon>Chitinophagales</taxon>
        <taxon>Chitinophagaceae</taxon>
        <taxon>Niabella</taxon>
    </lineage>
</organism>